<dbReference type="Proteomes" id="UP001597062">
    <property type="component" value="Unassembled WGS sequence"/>
</dbReference>
<evidence type="ECO:0000256" key="1">
    <source>
        <dbReference type="ARBA" id="ARBA00004141"/>
    </source>
</evidence>
<dbReference type="InterPro" id="IPR051533">
    <property type="entry name" value="WaaL-like"/>
</dbReference>
<keyword evidence="7" id="KW-0436">Ligase</keyword>
<evidence type="ECO:0000256" key="3">
    <source>
        <dbReference type="ARBA" id="ARBA00022989"/>
    </source>
</evidence>
<feature type="transmembrane region" description="Helical" evidence="5">
    <location>
        <begin position="227"/>
        <end position="259"/>
    </location>
</feature>
<evidence type="ECO:0000259" key="6">
    <source>
        <dbReference type="Pfam" id="PF04932"/>
    </source>
</evidence>
<dbReference type="PANTHER" id="PTHR37422:SF13">
    <property type="entry name" value="LIPOPOLYSACCHARIDE BIOSYNTHESIS PROTEIN PA4999-RELATED"/>
    <property type="match status" value="1"/>
</dbReference>
<keyword evidence="4 5" id="KW-0472">Membrane</keyword>
<evidence type="ECO:0000313" key="7">
    <source>
        <dbReference type="EMBL" id="MFD0994009.1"/>
    </source>
</evidence>
<feature type="transmembrane region" description="Helical" evidence="5">
    <location>
        <begin position="402"/>
        <end position="435"/>
    </location>
</feature>
<evidence type="ECO:0000256" key="5">
    <source>
        <dbReference type="SAM" id="Phobius"/>
    </source>
</evidence>
<sequence length="442" mass="51695">MNLIIKSNYTPFKLIVGLLFIFITFSFDKLQIISTVTIPIIITYLFFLSKKEKIALDDFYKLIFYTLIFSSTSSGHIFKIILIALIFFLTLSKKKLKYKHYYEKLTLLFFLLITINFALFSPHFKGLDILIYFFLIPLLFILLKKKNVLISVNTTIKAFVLSCFTQSLLLVVLNLINGTLIKKTNPLFSILIDLHHVYYGMFLAISIILISYSWINSRKKIFSTYWDLLLVLFHTVILLYIGARTSILATGIVLFILFFKKTNYTLIKKLTVTILLMSVAVFLIVKSPRFKQGLNEVEKLTTIIKNNDKEALVKESWKNIPMRYLTYKYTFSELKKHWVLGIGMQNVVDKISDKIVDDGYIYFLPKNTHNQYLHFFIGMGIFGFSFFIFLLLKFAINHDNNLYVLLFLLIVMLTESILVRGKGILLFTFFNLLFVNRKIWND</sequence>
<organism evidence="7 8">
    <name type="scientific">Tenacibaculum geojense</name>
    <dbReference type="NCBI Taxonomy" id="915352"/>
    <lineage>
        <taxon>Bacteria</taxon>
        <taxon>Pseudomonadati</taxon>
        <taxon>Bacteroidota</taxon>
        <taxon>Flavobacteriia</taxon>
        <taxon>Flavobacteriales</taxon>
        <taxon>Flavobacteriaceae</taxon>
        <taxon>Tenacibaculum</taxon>
    </lineage>
</organism>
<name>A0ABW3JUI3_9FLAO</name>
<dbReference type="PANTHER" id="PTHR37422">
    <property type="entry name" value="TEICHURONIC ACID BIOSYNTHESIS PROTEIN TUAE"/>
    <property type="match status" value="1"/>
</dbReference>
<keyword evidence="2 5" id="KW-0812">Transmembrane</keyword>
<feature type="transmembrane region" description="Helical" evidence="5">
    <location>
        <begin position="126"/>
        <end position="143"/>
    </location>
</feature>
<feature type="domain" description="O-antigen ligase-related" evidence="6">
    <location>
        <begin position="230"/>
        <end position="388"/>
    </location>
</feature>
<protein>
    <submittedName>
        <fullName evidence="7">O-antigen ligase family protein</fullName>
    </submittedName>
</protein>
<feature type="transmembrane region" description="Helical" evidence="5">
    <location>
        <begin position="372"/>
        <end position="396"/>
    </location>
</feature>
<dbReference type="RefSeq" id="WP_386108833.1">
    <property type="nucleotide sequence ID" value="NZ_JBHTJR010000051.1"/>
</dbReference>
<keyword evidence="3 5" id="KW-1133">Transmembrane helix</keyword>
<dbReference type="EMBL" id="JBHTJR010000051">
    <property type="protein sequence ID" value="MFD0994009.1"/>
    <property type="molecule type" value="Genomic_DNA"/>
</dbReference>
<feature type="transmembrane region" description="Helical" evidence="5">
    <location>
        <begin position="265"/>
        <end position="285"/>
    </location>
</feature>
<reference evidence="8" key="1">
    <citation type="journal article" date="2019" name="Int. J. Syst. Evol. Microbiol.">
        <title>The Global Catalogue of Microorganisms (GCM) 10K type strain sequencing project: providing services to taxonomists for standard genome sequencing and annotation.</title>
        <authorList>
            <consortium name="The Broad Institute Genomics Platform"/>
            <consortium name="The Broad Institute Genome Sequencing Center for Infectious Disease"/>
            <person name="Wu L."/>
            <person name="Ma J."/>
        </authorList>
    </citation>
    <scope>NUCLEOTIDE SEQUENCE [LARGE SCALE GENOMIC DNA]</scope>
    <source>
        <strain evidence="8">CCUG 60527</strain>
    </source>
</reference>
<dbReference type="InterPro" id="IPR007016">
    <property type="entry name" value="O-antigen_ligase-rel_domated"/>
</dbReference>
<proteinExistence type="predicted"/>
<dbReference type="GO" id="GO:0016874">
    <property type="term" value="F:ligase activity"/>
    <property type="evidence" value="ECO:0007669"/>
    <property type="project" value="UniProtKB-KW"/>
</dbReference>
<feature type="transmembrane region" description="Helical" evidence="5">
    <location>
        <begin position="196"/>
        <end position="215"/>
    </location>
</feature>
<gene>
    <name evidence="7" type="ORF">ACFQ1U_12405</name>
</gene>
<dbReference type="Pfam" id="PF04932">
    <property type="entry name" value="Wzy_C"/>
    <property type="match status" value="1"/>
</dbReference>
<comment type="caution">
    <text evidence="7">The sequence shown here is derived from an EMBL/GenBank/DDBJ whole genome shotgun (WGS) entry which is preliminary data.</text>
</comment>
<evidence type="ECO:0000256" key="2">
    <source>
        <dbReference type="ARBA" id="ARBA00022692"/>
    </source>
</evidence>
<evidence type="ECO:0000256" key="4">
    <source>
        <dbReference type="ARBA" id="ARBA00023136"/>
    </source>
</evidence>
<feature type="transmembrane region" description="Helical" evidence="5">
    <location>
        <begin position="101"/>
        <end position="120"/>
    </location>
</feature>
<feature type="transmembrane region" description="Helical" evidence="5">
    <location>
        <begin position="12"/>
        <end position="42"/>
    </location>
</feature>
<accession>A0ABW3JUI3</accession>
<feature type="transmembrane region" description="Helical" evidence="5">
    <location>
        <begin position="62"/>
        <end position="89"/>
    </location>
</feature>
<keyword evidence="8" id="KW-1185">Reference proteome</keyword>
<evidence type="ECO:0000313" key="8">
    <source>
        <dbReference type="Proteomes" id="UP001597062"/>
    </source>
</evidence>
<comment type="subcellular location">
    <subcellularLocation>
        <location evidence="1">Membrane</location>
        <topology evidence="1">Multi-pass membrane protein</topology>
    </subcellularLocation>
</comment>
<feature type="transmembrane region" description="Helical" evidence="5">
    <location>
        <begin position="155"/>
        <end position="176"/>
    </location>
</feature>